<dbReference type="InterPro" id="IPR050222">
    <property type="entry name" value="MATE_MdtK"/>
</dbReference>
<evidence type="ECO:0000256" key="3">
    <source>
        <dbReference type="ARBA" id="ARBA00020268"/>
    </source>
</evidence>
<feature type="transmembrane region" description="Helical" evidence="6">
    <location>
        <begin position="150"/>
        <end position="169"/>
    </location>
</feature>
<organism evidence="7 8">
    <name type="scientific">Nonomuraea recticatena</name>
    <dbReference type="NCBI Taxonomy" id="46178"/>
    <lineage>
        <taxon>Bacteria</taxon>
        <taxon>Bacillati</taxon>
        <taxon>Actinomycetota</taxon>
        <taxon>Actinomycetes</taxon>
        <taxon>Streptosporangiales</taxon>
        <taxon>Streptosporangiaceae</taxon>
        <taxon>Nonomuraea</taxon>
    </lineage>
</organism>
<dbReference type="InterPro" id="IPR002528">
    <property type="entry name" value="MATE_fam"/>
</dbReference>
<protein>
    <recommendedName>
        <fullName evidence="3">Probable multidrug resistance protein NorM</fullName>
    </recommendedName>
    <alternativeName>
        <fullName evidence="5">Multidrug-efflux transporter</fullName>
    </alternativeName>
</protein>
<keyword evidence="6" id="KW-0812">Transmembrane</keyword>
<sequence>MKTLLGAAVPLFLSMVSGMVAHLVGSAVLGNQSAATLAAMALALAVFSPVAAAVAGGVRGLVPFVAPHADDPAAALPLLRDARWLSYGVGGLGAAVMVCVPLIAAASGAPREVVGELGALPWLLALCVVVLSVGGGANSVLIGLGRSRQVLWSALSATVVEVALIAGLAPSLGVTGVGLAMLGSAVTGMLVSNLALTSVPGVRGRSSFLPGRPRPRKIAELAGVGLPLSATTLIKFGALAVVTYAAARIGTQSAAAHAILGSLSGLLMVAALALAQASVPEIARATDPRQARRVNRIAVLLACAASAFVGGALLLLGDQMIGLFTGDEGVHRAALALVPLLVASSAADGVQAVMGFGLAGLRRSTWSLGAFSIGYGLLAVVAAPVAASGGLGTLWVAVLVTNLALVVLQGGGFFLQSARMGTVAAEA</sequence>
<evidence type="ECO:0000313" key="7">
    <source>
        <dbReference type="EMBL" id="GAA2693291.1"/>
    </source>
</evidence>
<keyword evidence="6" id="KW-1133">Transmembrane helix</keyword>
<evidence type="ECO:0000256" key="4">
    <source>
        <dbReference type="ARBA" id="ARBA00022448"/>
    </source>
</evidence>
<dbReference type="EMBL" id="BAAATE010000036">
    <property type="protein sequence ID" value="GAA2693291.1"/>
    <property type="molecule type" value="Genomic_DNA"/>
</dbReference>
<comment type="function">
    <text evidence="1">Multidrug efflux pump.</text>
</comment>
<dbReference type="PANTHER" id="PTHR43298:SF2">
    <property type="entry name" value="FMN_FAD EXPORTER YEEO-RELATED"/>
    <property type="match status" value="1"/>
</dbReference>
<feature type="transmembrane region" description="Helical" evidence="6">
    <location>
        <begin position="336"/>
        <end position="361"/>
    </location>
</feature>
<feature type="transmembrane region" description="Helical" evidence="6">
    <location>
        <begin position="296"/>
        <end position="316"/>
    </location>
</feature>
<gene>
    <name evidence="7" type="ORF">GCM10010412_084780</name>
</gene>
<feature type="transmembrane region" description="Helical" evidence="6">
    <location>
        <begin position="175"/>
        <end position="197"/>
    </location>
</feature>
<evidence type="ECO:0000256" key="6">
    <source>
        <dbReference type="SAM" id="Phobius"/>
    </source>
</evidence>
<dbReference type="RefSeq" id="WP_346154830.1">
    <property type="nucleotide sequence ID" value="NZ_BAAATE010000036.1"/>
</dbReference>
<reference evidence="7 8" key="1">
    <citation type="journal article" date="2019" name="Int. J. Syst. Evol. Microbiol.">
        <title>The Global Catalogue of Microorganisms (GCM) 10K type strain sequencing project: providing services to taxonomists for standard genome sequencing and annotation.</title>
        <authorList>
            <consortium name="The Broad Institute Genomics Platform"/>
            <consortium name="The Broad Institute Genome Sequencing Center for Infectious Disease"/>
            <person name="Wu L."/>
            <person name="Ma J."/>
        </authorList>
    </citation>
    <scope>NUCLEOTIDE SEQUENCE [LARGE SCALE GENOMIC DNA]</scope>
    <source>
        <strain evidence="7 8">JCM 6835</strain>
    </source>
</reference>
<evidence type="ECO:0000256" key="1">
    <source>
        <dbReference type="ARBA" id="ARBA00003408"/>
    </source>
</evidence>
<feature type="transmembrane region" description="Helical" evidence="6">
    <location>
        <begin position="368"/>
        <end position="387"/>
    </location>
</feature>
<evidence type="ECO:0000256" key="2">
    <source>
        <dbReference type="ARBA" id="ARBA00010199"/>
    </source>
</evidence>
<feature type="transmembrane region" description="Helical" evidence="6">
    <location>
        <begin position="36"/>
        <end position="58"/>
    </location>
</feature>
<evidence type="ECO:0000256" key="5">
    <source>
        <dbReference type="ARBA" id="ARBA00031636"/>
    </source>
</evidence>
<dbReference type="PANTHER" id="PTHR43298">
    <property type="entry name" value="MULTIDRUG RESISTANCE PROTEIN NORM-RELATED"/>
    <property type="match status" value="1"/>
</dbReference>
<feature type="transmembrane region" description="Helical" evidence="6">
    <location>
        <begin position="119"/>
        <end position="143"/>
    </location>
</feature>
<dbReference type="Pfam" id="PF01554">
    <property type="entry name" value="MatE"/>
    <property type="match status" value="1"/>
</dbReference>
<keyword evidence="4" id="KW-0813">Transport</keyword>
<accession>A0ABN3T4W1</accession>
<keyword evidence="6" id="KW-0472">Membrane</keyword>
<comment type="caution">
    <text evidence="7">The sequence shown here is derived from an EMBL/GenBank/DDBJ whole genome shotgun (WGS) entry which is preliminary data.</text>
</comment>
<feature type="transmembrane region" description="Helical" evidence="6">
    <location>
        <begin position="218"/>
        <end position="242"/>
    </location>
</feature>
<proteinExistence type="inferred from homology"/>
<evidence type="ECO:0000313" key="8">
    <source>
        <dbReference type="Proteomes" id="UP001501666"/>
    </source>
</evidence>
<feature type="transmembrane region" description="Helical" evidence="6">
    <location>
        <begin position="254"/>
        <end position="275"/>
    </location>
</feature>
<comment type="similarity">
    <text evidence="2">Belongs to the multi antimicrobial extrusion (MATE) (TC 2.A.66.1) family.</text>
</comment>
<name>A0ABN3T4W1_9ACTN</name>
<feature type="transmembrane region" description="Helical" evidence="6">
    <location>
        <begin position="84"/>
        <end position="107"/>
    </location>
</feature>
<feature type="transmembrane region" description="Helical" evidence="6">
    <location>
        <begin position="393"/>
        <end position="415"/>
    </location>
</feature>
<dbReference type="Proteomes" id="UP001501666">
    <property type="component" value="Unassembled WGS sequence"/>
</dbReference>
<keyword evidence="8" id="KW-1185">Reference proteome</keyword>